<dbReference type="PROSITE" id="PS51257">
    <property type="entry name" value="PROKAR_LIPOPROTEIN"/>
    <property type="match status" value="1"/>
</dbReference>
<reference evidence="1 2" key="1">
    <citation type="submission" date="2018-05" db="EMBL/GenBank/DDBJ databases">
        <title>Marinilabilia rubrum sp. nov., isolated from saltern sediment.</title>
        <authorList>
            <person name="Zhang R."/>
        </authorList>
    </citation>
    <scope>NUCLEOTIDE SEQUENCE [LARGE SCALE GENOMIC DNA]</scope>
    <source>
        <strain evidence="1 2">WTE16</strain>
    </source>
</reference>
<evidence type="ECO:0008006" key="3">
    <source>
        <dbReference type="Google" id="ProtNLM"/>
    </source>
</evidence>
<organism evidence="1 2">
    <name type="scientific">Marinilabilia rubra</name>
    <dbReference type="NCBI Taxonomy" id="2162893"/>
    <lineage>
        <taxon>Bacteria</taxon>
        <taxon>Pseudomonadati</taxon>
        <taxon>Bacteroidota</taxon>
        <taxon>Bacteroidia</taxon>
        <taxon>Marinilabiliales</taxon>
        <taxon>Marinilabiliaceae</taxon>
        <taxon>Marinilabilia</taxon>
    </lineage>
</organism>
<name>A0A2U2B6M0_9BACT</name>
<evidence type="ECO:0000313" key="2">
    <source>
        <dbReference type="Proteomes" id="UP000244956"/>
    </source>
</evidence>
<dbReference type="AlphaFoldDB" id="A0A2U2B6M0"/>
<accession>A0A2U2B6M0</accession>
<evidence type="ECO:0000313" key="1">
    <source>
        <dbReference type="EMBL" id="PWD98719.1"/>
    </source>
</evidence>
<proteinExistence type="predicted"/>
<dbReference type="Proteomes" id="UP000244956">
    <property type="component" value="Unassembled WGS sequence"/>
</dbReference>
<comment type="caution">
    <text evidence="1">The sequence shown here is derived from an EMBL/GenBank/DDBJ whole genome shotgun (WGS) entry which is preliminary data.</text>
</comment>
<sequence>MFTKFRILPVLLLLGFVISCNMGSQKKDSGESEEEIIESVPMNDQLVDDFNKSKLIFYSLPSPLETAMLIKKAGATFDPDILNPIGNISRYNTNSKMALNLGIYSADLSYASLFDQSQITIEYMGNARKLADKLGILGAVDEETIKKLEQNMNNREVVMDIISEAYMNSNAYLSENNRAAVSVMVLTGGWIEGLYLATSLTKGDLQNNKKLVERILYQKLSLVTLLNMMETYRDNAEVAKLINELKGLESVFEKVTIVNTSDVEARTDTNNKVTVIKANSEIEISPSDYISLCEKVEELRSDFIL</sequence>
<dbReference type="EMBL" id="QEWP01000012">
    <property type="protein sequence ID" value="PWD98719.1"/>
    <property type="molecule type" value="Genomic_DNA"/>
</dbReference>
<gene>
    <name evidence="1" type="ORF">DDZ16_14510</name>
</gene>
<keyword evidence="2" id="KW-1185">Reference proteome</keyword>
<protein>
    <recommendedName>
        <fullName evidence="3">Lipoprotein</fullName>
    </recommendedName>
</protein>
<dbReference type="OrthoDB" id="1116284at2"/>